<accession>A0ABS9KEX4</accession>
<dbReference type="Pfam" id="PF18480">
    <property type="entry name" value="DUF5615"/>
    <property type="match status" value="1"/>
</dbReference>
<protein>
    <submittedName>
        <fullName evidence="2">DUF5615 family PIN-like protein</fullName>
    </submittedName>
</protein>
<reference evidence="2" key="1">
    <citation type="submission" date="2022-01" db="EMBL/GenBank/DDBJ databases">
        <authorList>
            <person name="Wang Y."/>
        </authorList>
    </citation>
    <scope>NUCLEOTIDE SEQUENCE</scope>
    <source>
        <strain evidence="2">WB101</strain>
    </source>
</reference>
<organism evidence="2 3">
    <name type="scientific">Rhodohalobacter sulfatireducens</name>
    <dbReference type="NCBI Taxonomy" id="2911366"/>
    <lineage>
        <taxon>Bacteria</taxon>
        <taxon>Pseudomonadati</taxon>
        <taxon>Balneolota</taxon>
        <taxon>Balneolia</taxon>
        <taxon>Balneolales</taxon>
        <taxon>Balneolaceae</taxon>
        <taxon>Rhodohalobacter</taxon>
    </lineage>
</organism>
<keyword evidence="3" id="KW-1185">Reference proteome</keyword>
<reference evidence="2" key="2">
    <citation type="submission" date="2024-05" db="EMBL/GenBank/DDBJ databases">
        <title>Rhodohalobacter halophilus gen. nov., sp. nov., a moderately halophilic member of the family Balneolaceae.</title>
        <authorList>
            <person name="Xia J."/>
        </authorList>
    </citation>
    <scope>NUCLEOTIDE SEQUENCE</scope>
    <source>
        <strain evidence="2">WB101</strain>
    </source>
</reference>
<name>A0ABS9KEX4_9BACT</name>
<evidence type="ECO:0000313" key="2">
    <source>
        <dbReference type="EMBL" id="MCG2589386.1"/>
    </source>
</evidence>
<evidence type="ECO:0000313" key="3">
    <source>
        <dbReference type="Proteomes" id="UP001165366"/>
    </source>
</evidence>
<dbReference type="RefSeq" id="WP_237854747.1">
    <property type="nucleotide sequence ID" value="NZ_JAKLWS010000015.1"/>
</dbReference>
<dbReference type="Proteomes" id="UP001165366">
    <property type="component" value="Unassembled WGS sequence"/>
</dbReference>
<proteinExistence type="predicted"/>
<gene>
    <name evidence="2" type="ORF">L6773_12475</name>
</gene>
<dbReference type="InterPro" id="IPR041049">
    <property type="entry name" value="DUF5615"/>
</dbReference>
<comment type="caution">
    <text evidence="2">The sequence shown here is derived from an EMBL/GenBank/DDBJ whole genome shotgun (WGS) entry which is preliminary data.</text>
</comment>
<feature type="domain" description="DUF5615" evidence="1">
    <location>
        <begin position="3"/>
        <end position="83"/>
    </location>
</feature>
<sequence length="84" mass="10255">MPRFLVDVNLPYYFSLWDHDDYLHQADIDDTWTDKQIWEYAREENLIIITKDTDFYNSILVSEPPPKVIYLKIGNMRLKEMHEF</sequence>
<evidence type="ECO:0000259" key="1">
    <source>
        <dbReference type="Pfam" id="PF18480"/>
    </source>
</evidence>
<dbReference type="EMBL" id="JAKLWS010000015">
    <property type="protein sequence ID" value="MCG2589386.1"/>
    <property type="molecule type" value="Genomic_DNA"/>
</dbReference>